<keyword evidence="6" id="KW-0812">Transmembrane</keyword>
<dbReference type="Proteomes" id="UP000054495">
    <property type="component" value="Unassembled WGS sequence"/>
</dbReference>
<evidence type="ECO:0000313" key="13">
    <source>
        <dbReference type="Proteomes" id="UP000054495"/>
    </source>
</evidence>
<feature type="compositionally biased region" description="Basic and acidic residues" evidence="11">
    <location>
        <begin position="12"/>
        <end position="67"/>
    </location>
</feature>
<evidence type="ECO:0000256" key="9">
    <source>
        <dbReference type="ARBA" id="ARBA00023136"/>
    </source>
</evidence>
<feature type="region of interest" description="Disordered" evidence="11">
    <location>
        <begin position="1"/>
        <end position="257"/>
    </location>
</feature>
<comment type="subcellular location">
    <subcellularLocation>
        <location evidence="1">Endoplasmic reticulum membrane</location>
        <topology evidence="1">Multi-pass membrane protein</topology>
    </subcellularLocation>
</comment>
<protein>
    <submittedName>
        <fullName evidence="12">Uncharacterized protein</fullName>
    </submittedName>
</protein>
<dbReference type="InterPro" id="IPR037675">
    <property type="entry name" value="PIG-O_N"/>
</dbReference>
<keyword evidence="13" id="KW-1185">Reference proteome</keyword>
<feature type="compositionally biased region" description="Basic and acidic residues" evidence="11">
    <location>
        <begin position="80"/>
        <end position="100"/>
    </location>
</feature>
<name>A0A0D6M1V0_9BILA</name>
<comment type="pathway">
    <text evidence="2">Glycolipid biosynthesis; glycosylphosphatidylinositol-anchor biosynthesis.</text>
</comment>
<reference evidence="12 13" key="1">
    <citation type="submission" date="2013-05" db="EMBL/GenBank/DDBJ databases">
        <title>Draft genome of the parasitic nematode Anyclostoma ceylanicum.</title>
        <authorList>
            <person name="Mitreva M."/>
        </authorList>
    </citation>
    <scope>NUCLEOTIDE SEQUENCE [LARGE SCALE GENOMIC DNA]</scope>
</reference>
<comment type="similarity">
    <text evidence="3">Belongs to the PIGG/PIGN/PIGO family. PIGO subfamily.</text>
</comment>
<feature type="compositionally biased region" description="Basic and acidic residues" evidence="11">
    <location>
        <begin position="203"/>
        <end position="223"/>
    </location>
</feature>
<evidence type="ECO:0000256" key="5">
    <source>
        <dbReference type="ARBA" id="ARBA00022679"/>
    </source>
</evidence>
<proteinExistence type="inferred from homology"/>
<dbReference type="PANTHER" id="PTHR23071:SF1">
    <property type="entry name" value="GPI ETHANOLAMINE PHOSPHATE TRANSFERASE 3"/>
    <property type="match status" value="1"/>
</dbReference>
<keyword evidence="9" id="KW-0472">Membrane</keyword>
<organism evidence="12 13">
    <name type="scientific">Ancylostoma ceylanicum</name>
    <dbReference type="NCBI Taxonomy" id="53326"/>
    <lineage>
        <taxon>Eukaryota</taxon>
        <taxon>Metazoa</taxon>
        <taxon>Ecdysozoa</taxon>
        <taxon>Nematoda</taxon>
        <taxon>Chromadorea</taxon>
        <taxon>Rhabditida</taxon>
        <taxon>Rhabditina</taxon>
        <taxon>Rhabditomorpha</taxon>
        <taxon>Strongyloidea</taxon>
        <taxon>Ancylostomatidae</taxon>
        <taxon>Ancylostomatinae</taxon>
        <taxon>Ancylostoma</taxon>
    </lineage>
</organism>
<dbReference type="Pfam" id="PF01663">
    <property type="entry name" value="Phosphodiest"/>
    <property type="match status" value="1"/>
</dbReference>
<dbReference type="PANTHER" id="PTHR23071">
    <property type="entry name" value="PHOSPHATIDYLINOSITOL GLYCAN"/>
    <property type="match status" value="1"/>
</dbReference>
<dbReference type="CDD" id="cd16023">
    <property type="entry name" value="GPI_EPT_3"/>
    <property type="match status" value="1"/>
</dbReference>
<evidence type="ECO:0000256" key="1">
    <source>
        <dbReference type="ARBA" id="ARBA00004477"/>
    </source>
</evidence>
<evidence type="ECO:0000313" key="12">
    <source>
        <dbReference type="EMBL" id="EPB73857.1"/>
    </source>
</evidence>
<dbReference type="EMBL" id="KE124967">
    <property type="protein sequence ID" value="EPB73857.1"/>
    <property type="molecule type" value="Genomic_DNA"/>
</dbReference>
<feature type="compositionally biased region" description="Basic and acidic residues" evidence="11">
    <location>
        <begin position="238"/>
        <end position="248"/>
    </location>
</feature>
<keyword evidence="8" id="KW-1133">Transmembrane helix</keyword>
<evidence type="ECO:0000256" key="2">
    <source>
        <dbReference type="ARBA" id="ARBA00004687"/>
    </source>
</evidence>
<evidence type="ECO:0000256" key="6">
    <source>
        <dbReference type="ARBA" id="ARBA00022692"/>
    </source>
</evidence>
<dbReference type="InterPro" id="IPR039524">
    <property type="entry name" value="PIGO/GPI13"/>
</dbReference>
<keyword evidence="4" id="KW-0337">GPI-anchor biosynthesis</keyword>
<keyword evidence="10" id="KW-0325">Glycoprotein</keyword>
<evidence type="ECO:0000256" key="4">
    <source>
        <dbReference type="ARBA" id="ARBA00022502"/>
    </source>
</evidence>
<evidence type="ECO:0000256" key="3">
    <source>
        <dbReference type="ARBA" id="ARBA00008695"/>
    </source>
</evidence>
<dbReference type="SUPFAM" id="SSF53649">
    <property type="entry name" value="Alkaline phosphatase-like"/>
    <property type="match status" value="1"/>
</dbReference>
<dbReference type="UniPathway" id="UPA00196"/>
<keyword evidence="7" id="KW-0256">Endoplasmic reticulum</keyword>
<evidence type="ECO:0000256" key="11">
    <source>
        <dbReference type="SAM" id="MobiDB-lite"/>
    </source>
</evidence>
<evidence type="ECO:0000256" key="10">
    <source>
        <dbReference type="ARBA" id="ARBA00023180"/>
    </source>
</evidence>
<evidence type="ECO:0000256" key="7">
    <source>
        <dbReference type="ARBA" id="ARBA00022824"/>
    </source>
</evidence>
<dbReference type="InterPro" id="IPR017850">
    <property type="entry name" value="Alkaline_phosphatase_core_sf"/>
</dbReference>
<dbReference type="AlphaFoldDB" id="A0A0D6M1V0"/>
<accession>A0A0D6M1V0</accession>
<evidence type="ECO:0000256" key="8">
    <source>
        <dbReference type="ARBA" id="ARBA00022989"/>
    </source>
</evidence>
<feature type="compositionally biased region" description="Basic and acidic residues" evidence="11">
    <location>
        <begin position="109"/>
        <end position="145"/>
    </location>
</feature>
<keyword evidence="5" id="KW-0808">Transferase</keyword>
<feature type="compositionally biased region" description="Basic and acidic residues" evidence="11">
    <location>
        <begin position="163"/>
        <end position="193"/>
    </location>
</feature>
<gene>
    <name evidence="12" type="ORF">ANCCEY_07043</name>
</gene>
<dbReference type="GO" id="GO:0051377">
    <property type="term" value="F:mannose-ethanolamine phosphotransferase activity"/>
    <property type="evidence" value="ECO:0007669"/>
    <property type="project" value="InterPro"/>
</dbReference>
<dbReference type="GO" id="GO:0006506">
    <property type="term" value="P:GPI anchor biosynthetic process"/>
    <property type="evidence" value="ECO:0007669"/>
    <property type="project" value="UniProtKB-UniPathway"/>
</dbReference>
<dbReference type="Gene3D" id="3.40.720.10">
    <property type="entry name" value="Alkaline Phosphatase, subunit A"/>
    <property type="match status" value="1"/>
</dbReference>
<sequence length="516" mass="57575">MRGGTNTDDNPGEPRRSKRQRIDLTSEEGFDRHELERALRQSLEEERLREREKPTKKNTKQKAEKAKPAVRPPVKKRKAKESESEAHESGEEESKTDAKKVKTSPPNRRSLDQKKPPVVKKEKVEPAKKTKEQDTKQDTKQDSKPDTSLSPASAKSKKQAAPKKSEETTESPKKDLKKDDDKVAENKKSEEYPAKQSTPKKPPPKEKQEKQGSAKKKPEEKEPAPPAAPPANEAVAEESQKDKPEAAEQPRIPPPYRIPSRASDLITLLACAKEVVVLLVDALRYDFMVPLEDDAERSFFRGHMPGVKKLLKRGAQIGLLLADPPTTTLQRIKAITTGTLPTFIDAGDNFAPSAHISEDNIFFQARSRHLNVTFMGDNTWTSLYPNMFTSVYPYDSFDINDLNTVDAAVKELLHEEVISHSSADLIVAHVLGVDHCGHKYGPNHIQMANQLRKVDEIILETANELFSDDLLVVLGDHGMTTTGDHGGDSDDETHAGLLVMRFWLCIVVIDHLIVGS</sequence>
<dbReference type="GO" id="GO:0005789">
    <property type="term" value="C:endoplasmic reticulum membrane"/>
    <property type="evidence" value="ECO:0007669"/>
    <property type="project" value="UniProtKB-SubCell"/>
</dbReference>
<dbReference type="InterPro" id="IPR002591">
    <property type="entry name" value="Phosphodiest/P_Trfase"/>
</dbReference>